<dbReference type="SMART" id="SM01404">
    <property type="entry name" value="CIMR"/>
    <property type="match status" value="13"/>
</dbReference>
<dbReference type="Gene3D" id="2.70.130.10">
    <property type="entry name" value="Mannose-6-phosphate receptor binding domain"/>
    <property type="match status" value="15"/>
</dbReference>
<evidence type="ECO:0000256" key="9">
    <source>
        <dbReference type="PROSITE-ProRule" id="PRU00479"/>
    </source>
</evidence>
<feature type="domain" description="MRH" evidence="13">
    <location>
        <begin position="40"/>
        <end position="151"/>
    </location>
</feature>
<evidence type="ECO:0000256" key="8">
    <source>
        <dbReference type="ARBA" id="ARBA00023157"/>
    </source>
</evidence>
<dbReference type="STRING" id="1676925.ENSPKIP00000037340"/>
<dbReference type="FunFam" id="2.70.130.10:FF:000015">
    <property type="entry name" value="Insulin-like growth factor 2 receptor"/>
    <property type="match status" value="1"/>
</dbReference>
<keyword evidence="4 11" id="KW-0732">Signal</keyword>
<feature type="domain" description="MRH" evidence="13">
    <location>
        <begin position="1569"/>
        <end position="1712"/>
    </location>
</feature>
<feature type="domain" description="MRH" evidence="13">
    <location>
        <begin position="2054"/>
        <end position="2198"/>
    </location>
</feature>
<dbReference type="GO" id="GO:0005537">
    <property type="term" value="F:D-mannose binding"/>
    <property type="evidence" value="ECO:0007669"/>
    <property type="project" value="InterPro"/>
</dbReference>
<sequence>MGSRRTCVRIVPRRMLPRIITLLALLAITVRAENSPWYQELCSYNWEAIDQDNNVEYILRLCSSTPSTKCGDASSVCAYDLTNNKYQSVGESGLSGKVLDFRSSQKCPGSKQTVRSSISFQCGKTLGTPEFVTVSECVHYFEWRTYVACKRDTFKPHREVPCYVFDTDGKKHDLSPLIKLTDGYLVDDLDETFDLYINICRSITRAGSTCPEDSAACLDMGKASFGVGLPKTPLSLVSSDRLMLRYESGSASKPDFCGEHSPAVTVTFICPSQRQEPRLTTKTNCRYEVEWVTEYACHRDYLESHSCSLTSEQHDISIDLSPLTVSGLNQPYYTTSGNYTYYLNVCGEVKAGGCSSPNNYVSACQVKNTGEVAKVAGTYQNQTLRYSDGDLTLIYPEGNTCSSGFQRMTIINFECNKTAGSPVFTGESDCTYYFNWQTMYACVKEKEDLICSVSGGKEHYNLSPLLRSPESEGVQNWEALESGVPESDGRRFYINVCHRVLQQGAASGCPEDAAICARKEKTTSLGKFLSAPQKRDKSIYLVYTEGDICTGKKKITTTIILFCKPGDLESPPQLRSVSADGCEYEFEWQTAAACVRSEAEGDGCQVSDPQAGFSFDLSPLTKHGDVYNTSDGDYTYFLNICQNVSVPSCPKNAGACQVDKSGKSWSLGEFNSKLSYYDGMIKLTYQNGSQYNDEKHTRRSALISFLCDHQAGVGQPEFQVEDLFTYNFKWYTSYACPEKVIECLVTDPNTLQQYDLSSLSRAEGFGAKNWQTFDAATNRKYYINVCRPLSAVPGCDRSASVCEARCESQEVSSVSISNLGVAEKGPVFLGKEQLLLEYTGGSACVFAGQKANYTTRIHLLCLRGERSSRPRFIMIQNCTATFLWYTEAACPISTTEIKNQVLKPGRIENLLDSSVEKSLQFSSDGQLTLIYKGHMDIPTGTKDTFTISFVCDQNVSPGILSFVREEMNTGEHVTHDVLFEFRTSLVCLPAPVDCHVNDHHGNEYDLGDLSRSDRPWVAVDTSAQAQSQRFYINVCKPLPRVDGCSGGALGACGKLGDKFVNLGFMQSSPQVAPDGSITVVYLNGDPCDNSHYSTRIIFECDSSPGSPMFARKDGCEFVFMWRTSEACPIHRVQGENCQVQDPRTGHMFNLTALSVRDYEVKSGKYEYHLGVCKGVQQSICSHKDPGGDNVSSCQVEGSTHKIAGLTTQNITYDDGLLMINYNQGDVCHKIFQRSTTIFFICDHSQSIGSPEFIKETDDCVYLFQWHTALACLPFKTTSCTYNDGKGNSYDLSALSMSRDNWVVETGTEEDQQQYYVNVCKSLVPQSGDWGCPSTAASCMKSGKDYMSLGEAESGPYWEDNALVLHYTSGSPCPDRQRNRTTFINFRCNPDKVESMPMLVKAIEECTYTIVWPSAAACPLKSSSHGDCVVTNPLTGYLFNLSSLNQRGGYRVYDNVDQRKIYHLNVCGELEGSWCENGTAVCMRDNQAARSVGMVNRTLSYQDQVVQLTYENGAPCEANGTLQHKSVISFICKSSTPGVGDRGPVLVDFDPGTCVHFFSWHTSLVCEQKVRCSVRNGTSVIDLSPLIHRTGFHRAIDVALGKDHSPDFYINICESLNPIPGVNCPPGAAICMDPDNGPPVDIGRITGPPVLSNNEVSISFNSSTPCSSNSDANYSSIIKFMCQQGTELGTPQMISRMECQYVFEWATPLVCPDTVSVEGCTLKDQRLQFTFDLSSLSGAVQKVSSGSGFYSVSVCGTVPDSECKGSAICLLSGGSAFSFGYRKAMKMDYRHEDEAILVQYGGGDACPPVTTTGTMCMFPFTFMKKQYNQCTTEGRTDGRTWCATTSNYDKDKQWGFCASGTFVKGKTRNSSILLTCDRSAGRGTPELLSETLGCYATFQWATDAVCPPRKMECKLVHDHRTYDLRTLSSLTGPWKFSQNGDAYYLNLCQGIHAGLTDCPAGAAVCRRNRGGQTQVLGRVHTQTMAFVDGKIQVNYTNNASVCRNRQPAKTTIQLSCGSTVGNPRLLRVDEEACEFWVVWETRAACAATEREVEMVNGTIKVPDTGVTFSLGALYYRLHQASGDIRSNGDTYTYDIQLSGITNGSFNQCTGANICQVKKNAQYWRKIGSSRNVKYFIKDGNLDVLVTSESQCGRDTNKTVSSTILFHCSPSAGEGIPEFLLEADGCQYLFIWHTAAVCALLSCLSSEVDNSQPSEEGKEHVGLSRRSQALGAVLSLLLVVLTRTHGNHMHGCCMFVWCLLSLHLVCFGAVCIFFPTGINKVHLNLKVNTEELGGDDETEWLMEEMEPAELSSRRGKEVQENGHVTTRAVHADALRSLSLDEQDSEDEVLTVPEVRVHASKPAARQQRTRRAPLLRGPESDEDLVGLLEEDERVGRGKRREKPRRKRGPNPTSFHDDSDEDLLNV</sequence>
<keyword evidence="7" id="KW-0472">Membrane</keyword>
<dbReference type="FunFam" id="2.70.130.10:FF:000011">
    <property type="entry name" value="Insulin-like growth factor 2 receptor"/>
    <property type="match status" value="1"/>
</dbReference>
<dbReference type="PROSITE" id="PS51914">
    <property type="entry name" value="MRH"/>
    <property type="match status" value="14"/>
</dbReference>
<dbReference type="SUPFAM" id="SSF50911">
    <property type="entry name" value="Mannose 6-phosphate receptor domain"/>
    <property type="match status" value="15"/>
</dbReference>
<dbReference type="GO" id="GO:0007041">
    <property type="term" value="P:lysosomal transport"/>
    <property type="evidence" value="ECO:0007669"/>
    <property type="project" value="InterPro"/>
</dbReference>
<evidence type="ECO:0000313" key="15">
    <source>
        <dbReference type="Proteomes" id="UP000261540"/>
    </source>
</evidence>
<feature type="domain" description="MRH" evidence="13">
    <location>
        <begin position="1910"/>
        <end position="2046"/>
    </location>
</feature>
<evidence type="ECO:0000256" key="5">
    <source>
        <dbReference type="ARBA" id="ARBA00022737"/>
    </source>
</evidence>
<dbReference type="GO" id="GO:0005802">
    <property type="term" value="C:trans-Golgi network"/>
    <property type="evidence" value="ECO:0007669"/>
    <property type="project" value="TreeGrafter"/>
</dbReference>
<feature type="domain" description="MRH" evidence="13">
    <location>
        <begin position="741"/>
        <end position="892"/>
    </location>
</feature>
<dbReference type="FunFam" id="2.70.130.10:FF:000004">
    <property type="entry name" value="Insulin-like growth factor 2 receptor"/>
    <property type="match status" value="1"/>
</dbReference>
<reference evidence="14" key="2">
    <citation type="submission" date="2025-09" db="UniProtKB">
        <authorList>
            <consortium name="Ensembl"/>
        </authorList>
    </citation>
    <scope>IDENTIFICATION</scope>
</reference>
<accession>A0A3B3T3U6</accession>
<evidence type="ECO:0000256" key="3">
    <source>
        <dbReference type="ARBA" id="ARBA00022692"/>
    </source>
</evidence>
<dbReference type="FunFam" id="2.70.130.10:FF:000009">
    <property type="entry name" value="Insulin-like growth factor 2 receptor"/>
    <property type="match status" value="1"/>
</dbReference>
<evidence type="ECO:0000256" key="10">
    <source>
        <dbReference type="SAM" id="MobiDB-lite"/>
    </source>
</evidence>
<feature type="region of interest" description="Disordered" evidence="10">
    <location>
        <begin position="2305"/>
        <end position="2325"/>
    </location>
</feature>
<evidence type="ECO:0000256" key="7">
    <source>
        <dbReference type="ARBA" id="ARBA00023136"/>
    </source>
</evidence>
<dbReference type="GO" id="GO:0038023">
    <property type="term" value="F:signaling receptor activity"/>
    <property type="evidence" value="ECO:0007669"/>
    <property type="project" value="InterPro"/>
</dbReference>
<dbReference type="Ensembl" id="ENSPKIT00000018303.1">
    <property type="protein sequence ID" value="ENSPKIP00000037340.1"/>
    <property type="gene ID" value="ENSPKIG00000015510.1"/>
</dbReference>
<keyword evidence="3" id="KW-0812">Transmembrane</keyword>
<dbReference type="FunFam" id="2.70.130.10:FF:000006">
    <property type="entry name" value="Insulin-like growth factor 2 receptor"/>
    <property type="match status" value="1"/>
</dbReference>
<feature type="disulfide bond" evidence="9">
    <location>
        <begin position="1815"/>
        <end position="1841"/>
    </location>
</feature>
<comment type="subcellular location">
    <subcellularLocation>
        <location evidence="1">Endomembrane system</location>
    </subcellularLocation>
</comment>
<keyword evidence="2" id="KW-0813">Transport</keyword>
<dbReference type="PROSITE" id="PS51092">
    <property type="entry name" value="FN2_2"/>
    <property type="match status" value="1"/>
</dbReference>
<dbReference type="InterPro" id="IPR000562">
    <property type="entry name" value="FN_type2_dom"/>
</dbReference>
<protein>
    <submittedName>
        <fullName evidence="14">Insulin-like growth factor 2 receptor</fullName>
    </submittedName>
</protein>
<evidence type="ECO:0000256" key="2">
    <source>
        <dbReference type="ARBA" id="ARBA00022448"/>
    </source>
</evidence>
<dbReference type="InterPro" id="IPR009011">
    <property type="entry name" value="Man6P_isomerase_rcpt-bd_dom_sf"/>
</dbReference>
<keyword evidence="6" id="KW-1133">Transmembrane helix</keyword>
<dbReference type="GeneTree" id="ENSGT00390000013943"/>
<reference evidence="14" key="1">
    <citation type="submission" date="2025-08" db="UniProtKB">
        <authorList>
            <consortium name="Ensembl"/>
        </authorList>
    </citation>
    <scope>IDENTIFICATION</scope>
</reference>
<dbReference type="SUPFAM" id="SSF57440">
    <property type="entry name" value="Kringle-like"/>
    <property type="match status" value="1"/>
</dbReference>
<feature type="domain" description="MRH" evidence="13">
    <location>
        <begin position="305"/>
        <end position="444"/>
    </location>
</feature>
<feature type="disulfide bond" evidence="9">
    <location>
        <begin position="1829"/>
        <end position="1856"/>
    </location>
</feature>
<dbReference type="InterPro" id="IPR036943">
    <property type="entry name" value="FN_type2_sf"/>
</dbReference>
<feature type="domain" description="MRH" evidence="13">
    <location>
        <begin position="1277"/>
        <end position="1419"/>
    </location>
</feature>
<dbReference type="PANTHER" id="PTHR15071">
    <property type="entry name" value="MANNOSE-6-PHOSPHATE RECEPTOR FAMILY MEMBER"/>
    <property type="match status" value="1"/>
</dbReference>
<feature type="domain" description="MRH" evidence="13">
    <location>
        <begin position="992"/>
        <end position="1129"/>
    </location>
</feature>
<dbReference type="Proteomes" id="UP000261540">
    <property type="component" value="Unplaced"/>
</dbReference>
<evidence type="ECO:0000259" key="13">
    <source>
        <dbReference type="PROSITE" id="PS51914"/>
    </source>
</evidence>
<name>A0A3B3T3U6_9TELE</name>
<keyword evidence="5" id="KW-0677">Repeat</keyword>
<dbReference type="InterPro" id="IPR013806">
    <property type="entry name" value="Kringle-like"/>
</dbReference>
<dbReference type="SMART" id="SM00059">
    <property type="entry name" value="FN2"/>
    <property type="match status" value="1"/>
</dbReference>
<feature type="domain" description="MRH" evidence="13">
    <location>
        <begin position="160"/>
        <end position="299"/>
    </location>
</feature>
<feature type="domain" description="Fibronectin type-II" evidence="12">
    <location>
        <begin position="1810"/>
        <end position="1858"/>
    </location>
</feature>
<feature type="domain" description="MRH" evidence="13">
    <location>
        <begin position="1135"/>
        <end position="1273"/>
    </location>
</feature>
<evidence type="ECO:0000256" key="1">
    <source>
        <dbReference type="ARBA" id="ARBA00004308"/>
    </source>
</evidence>
<feature type="compositionally biased region" description="Acidic residues" evidence="10">
    <location>
        <begin position="2377"/>
        <end position="2389"/>
    </location>
</feature>
<dbReference type="GO" id="GO:0010008">
    <property type="term" value="C:endosome membrane"/>
    <property type="evidence" value="ECO:0007669"/>
    <property type="project" value="UniProtKB-SubCell"/>
</dbReference>
<dbReference type="Gene3D" id="2.10.10.10">
    <property type="entry name" value="Fibronectin, type II, collagen-binding"/>
    <property type="match status" value="1"/>
</dbReference>
<dbReference type="FunFam" id="2.70.130.10:FF:000016">
    <property type="entry name" value="Insulin-like growth factor 2 receptor"/>
    <property type="match status" value="1"/>
</dbReference>
<feature type="domain" description="MRH" evidence="13">
    <location>
        <begin position="449"/>
        <end position="596"/>
    </location>
</feature>
<dbReference type="CDD" id="cd00062">
    <property type="entry name" value="FN2"/>
    <property type="match status" value="1"/>
</dbReference>
<dbReference type="GO" id="GO:0000139">
    <property type="term" value="C:Golgi membrane"/>
    <property type="evidence" value="ECO:0007669"/>
    <property type="project" value="UniProtKB-SubCell"/>
</dbReference>
<proteinExistence type="predicted"/>
<dbReference type="PROSITE" id="PS00023">
    <property type="entry name" value="FN2_1"/>
    <property type="match status" value="1"/>
</dbReference>
<feature type="chain" id="PRO_5017412522" evidence="11">
    <location>
        <begin position="33"/>
        <end position="2422"/>
    </location>
</feature>
<dbReference type="InterPro" id="IPR044865">
    <property type="entry name" value="MRH_dom"/>
</dbReference>
<feature type="compositionally biased region" description="Basic and acidic residues" evidence="10">
    <location>
        <begin position="2309"/>
        <end position="2318"/>
    </location>
</feature>
<evidence type="ECO:0000256" key="11">
    <source>
        <dbReference type="SAM" id="SignalP"/>
    </source>
</evidence>
<feature type="compositionally biased region" description="Basic residues" evidence="10">
    <location>
        <begin position="2393"/>
        <end position="2405"/>
    </location>
</feature>
<organism evidence="14 15">
    <name type="scientific">Paramormyrops kingsleyae</name>
    <dbReference type="NCBI Taxonomy" id="1676925"/>
    <lineage>
        <taxon>Eukaryota</taxon>
        <taxon>Metazoa</taxon>
        <taxon>Chordata</taxon>
        <taxon>Craniata</taxon>
        <taxon>Vertebrata</taxon>
        <taxon>Euteleostomi</taxon>
        <taxon>Actinopterygii</taxon>
        <taxon>Neopterygii</taxon>
        <taxon>Teleostei</taxon>
        <taxon>Osteoglossocephala</taxon>
        <taxon>Osteoglossomorpha</taxon>
        <taxon>Osteoglossiformes</taxon>
        <taxon>Mormyridae</taxon>
        <taxon>Paramormyrops</taxon>
    </lineage>
</organism>
<dbReference type="Pfam" id="PF00040">
    <property type="entry name" value="fn2"/>
    <property type="match status" value="1"/>
</dbReference>
<evidence type="ECO:0000313" key="14">
    <source>
        <dbReference type="Ensembl" id="ENSPKIP00000037340.1"/>
    </source>
</evidence>
<dbReference type="PANTHER" id="PTHR15071:SF17">
    <property type="entry name" value="CATION-INDEPENDENT MANNOSE-6-PHOSPHATE RECEPTOR"/>
    <property type="match status" value="1"/>
</dbReference>
<dbReference type="FunFam" id="2.10.10.10:FF:000001">
    <property type="entry name" value="Fibronectin 1a isoform 1"/>
    <property type="match status" value="1"/>
</dbReference>
<dbReference type="Pfam" id="PF00878">
    <property type="entry name" value="CIMR"/>
    <property type="match status" value="13"/>
</dbReference>
<dbReference type="FunFam" id="2.70.130.10:FF:000013">
    <property type="entry name" value="Insulin-like growth factor 2 receptor"/>
    <property type="match status" value="1"/>
</dbReference>
<feature type="region of interest" description="Disordered" evidence="10">
    <location>
        <begin position="2346"/>
        <end position="2422"/>
    </location>
</feature>
<keyword evidence="15" id="KW-1185">Reference proteome</keyword>
<dbReference type="FunFam" id="2.70.130.10:FF:000005">
    <property type="entry name" value="Insulin-like growth factor 2 receptor"/>
    <property type="match status" value="1"/>
</dbReference>
<dbReference type="PRINTS" id="PR00013">
    <property type="entry name" value="FNTYPEII"/>
</dbReference>
<dbReference type="InterPro" id="IPR000479">
    <property type="entry name" value="CIMR_rpt"/>
</dbReference>
<feature type="domain" description="MRH" evidence="13">
    <location>
        <begin position="1425"/>
        <end position="1567"/>
    </location>
</feature>
<evidence type="ECO:0000259" key="12">
    <source>
        <dbReference type="PROSITE" id="PS51092"/>
    </source>
</evidence>
<feature type="domain" description="MRH" evidence="13">
    <location>
        <begin position="602"/>
        <end position="738"/>
    </location>
</feature>
<feature type="domain" description="MRH" evidence="13">
    <location>
        <begin position="1717"/>
        <end position="1907"/>
    </location>
</feature>
<evidence type="ECO:0000256" key="4">
    <source>
        <dbReference type="ARBA" id="ARBA00022729"/>
    </source>
</evidence>
<feature type="signal peptide" evidence="11">
    <location>
        <begin position="1"/>
        <end position="32"/>
    </location>
</feature>
<keyword evidence="8 9" id="KW-1015">Disulfide bond</keyword>
<evidence type="ECO:0000256" key="6">
    <source>
        <dbReference type="ARBA" id="ARBA00022989"/>
    </source>
</evidence>